<dbReference type="InterPro" id="IPR051325">
    <property type="entry name" value="Nudix_hydrolase_domain"/>
</dbReference>
<name>A0A840NQ80_9PSEU</name>
<organism evidence="3 4">
    <name type="scientific">Saccharopolyspora gloriosae</name>
    <dbReference type="NCBI Taxonomy" id="455344"/>
    <lineage>
        <taxon>Bacteria</taxon>
        <taxon>Bacillati</taxon>
        <taxon>Actinomycetota</taxon>
        <taxon>Actinomycetes</taxon>
        <taxon>Pseudonocardiales</taxon>
        <taxon>Pseudonocardiaceae</taxon>
        <taxon>Saccharopolyspora</taxon>
    </lineage>
</organism>
<sequence length="155" mass="17034">MAKRSAGILLYRMREGAPEVLLVHPGGPFWKNKDLGAWSIPKGEYGEDEAPLSAAVREFEEETGLRPVADSAIDLGEVRQKSGKVVTAWAVRGEFDVSSLRSNLVELAWPPRSGRTQSFPEVDRAEWFAPAVAREKILAAQAEFLSRLLGELGSE</sequence>
<evidence type="ECO:0000313" key="4">
    <source>
        <dbReference type="Proteomes" id="UP000580474"/>
    </source>
</evidence>
<dbReference type="AlphaFoldDB" id="A0A840NQ80"/>
<evidence type="ECO:0000313" key="3">
    <source>
        <dbReference type="EMBL" id="MBB5070397.1"/>
    </source>
</evidence>
<dbReference type="Proteomes" id="UP000580474">
    <property type="component" value="Unassembled WGS sequence"/>
</dbReference>
<reference evidence="3 4" key="1">
    <citation type="submission" date="2020-08" db="EMBL/GenBank/DDBJ databases">
        <title>Sequencing the genomes of 1000 actinobacteria strains.</title>
        <authorList>
            <person name="Klenk H.-P."/>
        </authorList>
    </citation>
    <scope>NUCLEOTIDE SEQUENCE [LARGE SCALE GENOMIC DNA]</scope>
    <source>
        <strain evidence="3 4">DSM 45582</strain>
    </source>
</reference>
<accession>A0A840NQ80</accession>
<proteinExistence type="predicted"/>
<dbReference type="PROSITE" id="PS00893">
    <property type="entry name" value="NUDIX_BOX"/>
    <property type="match status" value="1"/>
</dbReference>
<dbReference type="GO" id="GO:0006167">
    <property type="term" value="P:AMP biosynthetic process"/>
    <property type="evidence" value="ECO:0007669"/>
    <property type="project" value="TreeGrafter"/>
</dbReference>
<dbReference type="InterPro" id="IPR020084">
    <property type="entry name" value="NUDIX_hydrolase_CS"/>
</dbReference>
<comment type="caution">
    <text evidence="3">The sequence shown here is derived from an EMBL/GenBank/DDBJ whole genome shotgun (WGS) entry which is preliminary data.</text>
</comment>
<dbReference type="RefSeq" id="WP_184479936.1">
    <property type="nucleotide sequence ID" value="NZ_JACHIV010000001.1"/>
</dbReference>
<dbReference type="InterPro" id="IPR000086">
    <property type="entry name" value="NUDIX_hydrolase_dom"/>
</dbReference>
<dbReference type="GO" id="GO:0004081">
    <property type="term" value="F:bis(5'-nucleosyl)-tetraphosphatase (asymmetrical) activity"/>
    <property type="evidence" value="ECO:0007669"/>
    <property type="project" value="TreeGrafter"/>
</dbReference>
<dbReference type="PANTHER" id="PTHR21340:SF7">
    <property type="entry name" value="NUDIX HYDROLASE DOMAIN-CONTAINING PROTEIN"/>
    <property type="match status" value="1"/>
</dbReference>
<dbReference type="PANTHER" id="PTHR21340">
    <property type="entry name" value="DIADENOSINE 5,5-P1,P4-TETRAPHOSPHATE PYROPHOSPHOHYDROLASE MUTT"/>
    <property type="match status" value="1"/>
</dbReference>
<dbReference type="CDD" id="cd04662">
    <property type="entry name" value="NUDIX_Hydrolase"/>
    <property type="match status" value="1"/>
</dbReference>
<evidence type="ECO:0000256" key="1">
    <source>
        <dbReference type="ARBA" id="ARBA00022801"/>
    </source>
</evidence>
<dbReference type="GO" id="GO:0006754">
    <property type="term" value="P:ATP biosynthetic process"/>
    <property type="evidence" value="ECO:0007669"/>
    <property type="project" value="TreeGrafter"/>
</dbReference>
<dbReference type="PROSITE" id="PS51462">
    <property type="entry name" value="NUDIX"/>
    <property type="match status" value="1"/>
</dbReference>
<dbReference type="InterPro" id="IPR015797">
    <property type="entry name" value="NUDIX_hydrolase-like_dom_sf"/>
</dbReference>
<feature type="domain" description="Nudix hydrolase" evidence="2">
    <location>
        <begin position="1"/>
        <end position="152"/>
    </location>
</feature>
<dbReference type="Pfam" id="PF00293">
    <property type="entry name" value="NUDIX"/>
    <property type="match status" value="1"/>
</dbReference>
<gene>
    <name evidence="3" type="ORF">BJ969_003485</name>
</gene>
<protein>
    <submittedName>
        <fullName evidence="3">Putative NUDIX family NTP pyrophosphohydrolase</fullName>
    </submittedName>
</protein>
<evidence type="ECO:0000259" key="2">
    <source>
        <dbReference type="PROSITE" id="PS51462"/>
    </source>
</evidence>
<keyword evidence="4" id="KW-1185">Reference proteome</keyword>
<dbReference type="SUPFAM" id="SSF55811">
    <property type="entry name" value="Nudix"/>
    <property type="match status" value="1"/>
</dbReference>
<keyword evidence="1 3" id="KW-0378">Hydrolase</keyword>
<dbReference type="EMBL" id="JACHIV010000001">
    <property type="protein sequence ID" value="MBB5070397.1"/>
    <property type="molecule type" value="Genomic_DNA"/>
</dbReference>
<dbReference type="Gene3D" id="3.90.79.10">
    <property type="entry name" value="Nucleoside Triphosphate Pyrophosphohydrolase"/>
    <property type="match status" value="1"/>
</dbReference>